<keyword evidence="4" id="KW-0732">Signal</keyword>
<dbReference type="InterPro" id="IPR015915">
    <property type="entry name" value="Kelch-typ_b-propeller"/>
</dbReference>
<keyword evidence="7" id="KW-1185">Reference proteome</keyword>
<feature type="signal peptide" evidence="4">
    <location>
        <begin position="1"/>
        <end position="18"/>
    </location>
</feature>
<proteinExistence type="predicted"/>
<comment type="caution">
    <text evidence="6">The sequence shown here is derived from an EMBL/GenBank/DDBJ whole genome shotgun (WGS) entry which is preliminary data.</text>
</comment>
<dbReference type="EMBL" id="JAEPRD010000136">
    <property type="protein sequence ID" value="KAG2197004.1"/>
    <property type="molecule type" value="Genomic_DNA"/>
</dbReference>
<evidence type="ECO:0000259" key="5">
    <source>
        <dbReference type="PROSITE" id="PS50002"/>
    </source>
</evidence>
<protein>
    <recommendedName>
        <fullName evidence="5">SH3 domain-containing protein</fullName>
    </recommendedName>
</protein>
<feature type="chain" id="PRO_5034731247" description="SH3 domain-containing protein" evidence="4">
    <location>
        <begin position="19"/>
        <end position="1287"/>
    </location>
</feature>
<keyword evidence="3" id="KW-1133">Transmembrane helix</keyword>
<dbReference type="OrthoDB" id="2503993at2759"/>
<organism evidence="6 7">
    <name type="scientific">Mucor saturninus</name>
    <dbReference type="NCBI Taxonomy" id="64648"/>
    <lineage>
        <taxon>Eukaryota</taxon>
        <taxon>Fungi</taxon>
        <taxon>Fungi incertae sedis</taxon>
        <taxon>Mucoromycota</taxon>
        <taxon>Mucoromycotina</taxon>
        <taxon>Mucoromycetes</taxon>
        <taxon>Mucorales</taxon>
        <taxon>Mucorineae</taxon>
        <taxon>Mucoraceae</taxon>
        <taxon>Mucor</taxon>
    </lineage>
</organism>
<evidence type="ECO:0000256" key="2">
    <source>
        <dbReference type="PROSITE-ProRule" id="PRU00192"/>
    </source>
</evidence>
<dbReference type="PANTHER" id="PTHR31778:SF2">
    <property type="entry name" value="BUD SITE SELECTION PROTEIN RAX2"/>
    <property type="match status" value="1"/>
</dbReference>
<dbReference type="Pfam" id="PF20842">
    <property type="entry name" value="Rax2_2"/>
    <property type="match status" value="1"/>
</dbReference>
<accession>A0A8H7V0E0</accession>
<evidence type="ECO:0000256" key="4">
    <source>
        <dbReference type="SAM" id="SignalP"/>
    </source>
</evidence>
<dbReference type="SMART" id="SM00326">
    <property type="entry name" value="SH3"/>
    <property type="match status" value="1"/>
</dbReference>
<dbReference type="SUPFAM" id="SSF50044">
    <property type="entry name" value="SH3-domain"/>
    <property type="match status" value="1"/>
</dbReference>
<gene>
    <name evidence="6" type="ORF">INT47_006951</name>
</gene>
<keyword evidence="3" id="KW-0812">Transmembrane</keyword>
<dbReference type="PANTHER" id="PTHR31778">
    <property type="entry name" value="BUD SITE SELECTION PROTEIN RAX2"/>
    <property type="match status" value="1"/>
</dbReference>
<dbReference type="InterPro" id="IPR036028">
    <property type="entry name" value="SH3-like_dom_sf"/>
</dbReference>
<evidence type="ECO:0000256" key="3">
    <source>
        <dbReference type="SAM" id="Phobius"/>
    </source>
</evidence>
<dbReference type="Pfam" id="PF20843">
    <property type="entry name" value="Rax2_3"/>
    <property type="match status" value="1"/>
</dbReference>
<dbReference type="GO" id="GO:1902929">
    <property type="term" value="C:plasma membrane of growing cell tip"/>
    <property type="evidence" value="ECO:0007669"/>
    <property type="project" value="TreeGrafter"/>
</dbReference>
<evidence type="ECO:0000313" key="7">
    <source>
        <dbReference type="Proteomes" id="UP000603453"/>
    </source>
</evidence>
<dbReference type="Gene3D" id="2.120.10.80">
    <property type="entry name" value="Kelch-type beta propeller"/>
    <property type="match status" value="1"/>
</dbReference>
<feature type="domain" description="SH3" evidence="5">
    <location>
        <begin position="1222"/>
        <end position="1286"/>
    </location>
</feature>
<dbReference type="Gene3D" id="2.30.30.40">
    <property type="entry name" value="SH3 Domains"/>
    <property type="match status" value="1"/>
</dbReference>
<evidence type="ECO:0000256" key="1">
    <source>
        <dbReference type="ARBA" id="ARBA00022443"/>
    </source>
</evidence>
<dbReference type="InterPro" id="IPR048265">
    <property type="entry name" value="Rax2-like_third"/>
</dbReference>
<keyword evidence="1 2" id="KW-0728">SH3 domain</keyword>
<dbReference type="InterPro" id="IPR048266">
    <property type="entry name" value="Rax2-like_second"/>
</dbReference>
<evidence type="ECO:0000313" key="6">
    <source>
        <dbReference type="EMBL" id="KAG2197004.1"/>
    </source>
</evidence>
<dbReference type="InterPro" id="IPR024982">
    <property type="entry name" value="Rax2-like_C"/>
</dbReference>
<dbReference type="InterPro" id="IPR001452">
    <property type="entry name" value="SH3_domain"/>
</dbReference>
<keyword evidence="3" id="KW-0472">Membrane</keyword>
<reference evidence="6" key="1">
    <citation type="submission" date="2020-12" db="EMBL/GenBank/DDBJ databases">
        <title>Metabolic potential, ecology and presence of endohyphal bacteria is reflected in genomic diversity of Mucoromycotina.</title>
        <authorList>
            <person name="Muszewska A."/>
            <person name="Okrasinska A."/>
            <person name="Steczkiewicz K."/>
            <person name="Drgas O."/>
            <person name="Orlowska M."/>
            <person name="Perlinska-Lenart U."/>
            <person name="Aleksandrzak-Piekarczyk T."/>
            <person name="Szatraj K."/>
            <person name="Zielenkiewicz U."/>
            <person name="Pilsyk S."/>
            <person name="Malc E."/>
            <person name="Mieczkowski P."/>
            <person name="Kruszewska J.S."/>
            <person name="Biernat P."/>
            <person name="Pawlowska J."/>
        </authorList>
    </citation>
    <scope>NUCLEOTIDE SEQUENCE</scope>
    <source>
        <strain evidence="6">WA0000017839</strain>
    </source>
</reference>
<sequence length="1287" mass="139068">MVTTLWFLLLIFVHCNDGLDIPTIKLDSLGGQLGFIGDYVGISPFKHWTQFEQSSNLNGLVISQLDDDVLFFNRFATLNGTISTSCKLSDTKYILAGDFTTINSTNYNHIVEFDTQARQLSPLQQGLDGEVRSLYCDTNQVYVGGDFIAPIGANKTDYAGHVALWKDNQWSPLPWKGFNGPVYSIIRHDQQQSIVFGGKFDSTGDGQFFNQNTSQTVNLISSATISAGNSAMFGNNTNPMGVVCSQSPWLLQDGMPGYWEALFNSPAKPSVFRLSNVHIDGKNTNEFNIISLGSNQYFQLSYKDPVTNLPITCSEKCILSNDSAIPYQDFTVVQEVVTSGIRINIDSWYGSGGGLGSVDIFRSDVSLQPEISNSQSPAGVSDSCSTAPSSIATTTGNWTEVYSYQTYQNFLIASFPASELHSSDISVTYQPYISGQGIYDVYITTPGCVGTSTCDQRTQIVLDITLNPGNTTTYALDQQNAADQRTLIFTGSISASSGSFQPSIVMHVSPTATTPSSDTISVVADSIEFIRNSTGLLLSSVLNYYPSNNTWLPLTQQLPAASTVTTLQSVGNQLYIGGSFRANDSYTNIVAYDFERGYLPFNNIGLNGMVSTSLLIGSQLVLGGLFNNTEVPQQTLKNVAIYDTQTNTWSGMNEGVDARVEKLYTTDNTNVHLSGPFTTADGLPTFNNAQWSLKNRQWVPSSSLIIGPVVNQLQVDSDSILYLGGIKSAQTYRANDIASLETQQWKVTDVDPNATVTAGVFWKNGKTDTTILSGLFNFNNTQYHLAMYDGVWSGLLQNVQGEVSTLYVVQNQLLVGGQFKGTLDGSNSPVTSFAVYDLQKQAFQDVQGVTNSDGSPGQVNVIRPQSDGKSIFVAGNFSFAGLLNCDAICSLASDSRQWSQVSQGIEGNVMDMSIYKDSITVVGDLKVGSTMTGLAVLDNVNAASWRTATNDITSTSSLVNDGTGNFIISGRDNNQFYLGTWNGNDLKPIDTKLGSGTNIQQLLYMPVSSSPSEDRFPTDSDTLLMAVGHLEIPGFGSSSAALYDGSTWYPYALTSSANGSSGIIHSTFTITECCTPKSVRQYLSIPAVILISIAISLAILFVLIACVFLFLFLKRRNSVKTQTEPMPEWRPKHRPTSLLAMLDAANLHDSAILAAGPSSKREETAVGYTTALDGRGQSMDISDNSRLRSSSGFSGGIGGISFGALLANALKTNGSSAVASDESPKVYYAKYPFEAKEFGELAFDAQVPIVVTDTSDNVWWMGYKDDGSGNPVSGLFPSNYVSSTKPF</sequence>
<feature type="transmembrane region" description="Helical" evidence="3">
    <location>
        <begin position="1083"/>
        <end position="1113"/>
    </location>
</feature>
<dbReference type="Pfam" id="PF12768">
    <property type="entry name" value="Rax2"/>
    <property type="match status" value="1"/>
</dbReference>
<dbReference type="PROSITE" id="PS50002">
    <property type="entry name" value="SH3"/>
    <property type="match status" value="1"/>
</dbReference>
<dbReference type="SUPFAM" id="SSF117281">
    <property type="entry name" value="Kelch motif"/>
    <property type="match status" value="1"/>
</dbReference>
<name>A0A8H7V0E0_9FUNG</name>
<dbReference type="Proteomes" id="UP000603453">
    <property type="component" value="Unassembled WGS sequence"/>
</dbReference>